<proteinExistence type="predicted"/>
<protein>
    <submittedName>
        <fullName evidence="2">Uncharacterized protein</fullName>
    </submittedName>
</protein>
<evidence type="ECO:0000313" key="3">
    <source>
        <dbReference type="Proteomes" id="UP000823405"/>
    </source>
</evidence>
<feature type="compositionally biased region" description="Polar residues" evidence="1">
    <location>
        <begin position="1"/>
        <end position="14"/>
    </location>
</feature>
<feature type="compositionally biased region" description="Low complexity" evidence="1">
    <location>
        <begin position="20"/>
        <end position="35"/>
    </location>
</feature>
<evidence type="ECO:0000313" key="2">
    <source>
        <dbReference type="EMBL" id="KAG0296053.1"/>
    </source>
</evidence>
<sequence length="134" mass="13636">MASAYNDSQTSIQNMAHPAPSQSVVPQQHQQTSSTIPSAQGAGGLVGAVGIVPGTTTAVATTEPSSASTSATGATAAGGGGGEPDPTELAAAETERQREALEKKLQELIQSLLELSITVYDFQAESNSLVHQKM</sequence>
<reference evidence="2" key="1">
    <citation type="journal article" date="2020" name="Fungal Divers.">
        <title>Resolving the Mortierellaceae phylogeny through synthesis of multi-gene phylogenetics and phylogenomics.</title>
        <authorList>
            <person name="Vandepol N."/>
            <person name="Liber J."/>
            <person name="Desiro A."/>
            <person name="Na H."/>
            <person name="Kennedy M."/>
            <person name="Barry K."/>
            <person name="Grigoriev I.V."/>
            <person name="Miller A.N."/>
            <person name="O'Donnell K."/>
            <person name="Stajich J.E."/>
            <person name="Bonito G."/>
        </authorList>
    </citation>
    <scope>NUCLEOTIDE SEQUENCE</scope>
    <source>
        <strain evidence="2">NVP60</strain>
    </source>
</reference>
<evidence type="ECO:0000256" key="1">
    <source>
        <dbReference type="SAM" id="MobiDB-lite"/>
    </source>
</evidence>
<feature type="region of interest" description="Disordered" evidence="1">
    <location>
        <begin position="1"/>
        <end position="96"/>
    </location>
</feature>
<feature type="compositionally biased region" description="Low complexity" evidence="1">
    <location>
        <begin position="48"/>
        <end position="75"/>
    </location>
</feature>
<dbReference type="Proteomes" id="UP000823405">
    <property type="component" value="Unassembled WGS sequence"/>
</dbReference>
<dbReference type="EMBL" id="JAAAIN010002180">
    <property type="protein sequence ID" value="KAG0296053.1"/>
    <property type="molecule type" value="Genomic_DNA"/>
</dbReference>
<keyword evidence="3" id="KW-1185">Reference proteome</keyword>
<organism evidence="2 3">
    <name type="scientific">Linnemannia gamsii</name>
    <dbReference type="NCBI Taxonomy" id="64522"/>
    <lineage>
        <taxon>Eukaryota</taxon>
        <taxon>Fungi</taxon>
        <taxon>Fungi incertae sedis</taxon>
        <taxon>Mucoromycota</taxon>
        <taxon>Mortierellomycotina</taxon>
        <taxon>Mortierellomycetes</taxon>
        <taxon>Mortierellales</taxon>
        <taxon>Mortierellaceae</taxon>
        <taxon>Linnemannia</taxon>
    </lineage>
</organism>
<dbReference type="AlphaFoldDB" id="A0A9P6QTE8"/>
<comment type="caution">
    <text evidence="2">The sequence shown here is derived from an EMBL/GenBank/DDBJ whole genome shotgun (WGS) entry which is preliminary data.</text>
</comment>
<name>A0A9P6QTE8_9FUNG</name>
<accession>A0A9P6QTE8</accession>
<gene>
    <name evidence="2" type="ORF">BGZ97_004649</name>
</gene>